<keyword evidence="1" id="KW-0805">Transcription regulation</keyword>
<dbReference type="InterPro" id="IPR036915">
    <property type="entry name" value="Cyclin-like_sf"/>
</dbReference>
<dbReference type="CDD" id="cd00043">
    <property type="entry name" value="CYCLIN_SF"/>
    <property type="match status" value="1"/>
</dbReference>
<reference evidence="3 4" key="1">
    <citation type="journal article" date="2020" name="Nature">
        <title>Isolation of an archaeon at the prokaryote-eukaryote interface.</title>
        <authorList>
            <person name="Imachi H."/>
            <person name="Nobu M.K."/>
            <person name="Nakahara N."/>
            <person name="Morono Y."/>
            <person name="Ogawara M."/>
            <person name="Takaki Y."/>
            <person name="Takano Y."/>
            <person name="Uematsu K."/>
            <person name="Ikuta T."/>
            <person name="Ito M."/>
            <person name="Matsui Y."/>
            <person name="Miyazaki M."/>
            <person name="Murata K."/>
            <person name="Saito Y."/>
            <person name="Sakai S."/>
            <person name="Song C."/>
            <person name="Tasumi E."/>
            <person name="Yamanaka Y."/>
            <person name="Yamaguchi T."/>
            <person name="Kamagata Y."/>
            <person name="Tamaki H."/>
            <person name="Takai K."/>
        </authorList>
    </citation>
    <scope>NUCLEOTIDE SEQUENCE [LARGE SCALE GENOMIC DNA]</scope>
    <source>
        <strain evidence="3 4">MK-D1</strain>
    </source>
</reference>
<dbReference type="EMBL" id="CP042905">
    <property type="protein sequence ID" value="QEE14860.1"/>
    <property type="molecule type" value="Genomic_DNA"/>
</dbReference>
<keyword evidence="4" id="KW-1185">Reference proteome</keyword>
<dbReference type="Proteomes" id="UP000321408">
    <property type="component" value="Chromosome"/>
</dbReference>
<accession>A0A5B9D7Z2</accession>
<dbReference type="AlphaFoldDB" id="A0A5B9D7Z2"/>
<organism evidence="3 4">
    <name type="scientific">Promethearchaeum syntrophicum</name>
    <dbReference type="NCBI Taxonomy" id="2594042"/>
    <lineage>
        <taxon>Archaea</taxon>
        <taxon>Promethearchaeati</taxon>
        <taxon>Promethearchaeota</taxon>
        <taxon>Promethearchaeia</taxon>
        <taxon>Promethearchaeales</taxon>
        <taxon>Promethearchaeaceae</taxon>
        <taxon>Promethearchaeum</taxon>
    </lineage>
</organism>
<dbReference type="PANTHER" id="PTHR11618">
    <property type="entry name" value="TRANSCRIPTION INITIATION FACTOR IIB-RELATED"/>
    <property type="match status" value="1"/>
</dbReference>
<dbReference type="SUPFAM" id="SSF47954">
    <property type="entry name" value="Cyclin-like"/>
    <property type="match status" value="1"/>
</dbReference>
<name>A0A5B9D7Z2_9ARCH</name>
<keyword evidence="2" id="KW-0804">Transcription</keyword>
<dbReference type="PANTHER" id="PTHR11618:SF13">
    <property type="entry name" value="TRANSCRIPTION INITIATION FACTOR IIB"/>
    <property type="match status" value="1"/>
</dbReference>
<dbReference type="SUPFAM" id="SSF57783">
    <property type="entry name" value="Zinc beta-ribbon"/>
    <property type="match status" value="1"/>
</dbReference>
<dbReference type="GeneID" id="41328683"/>
<evidence type="ECO:0000313" key="3">
    <source>
        <dbReference type="EMBL" id="QEE14860.1"/>
    </source>
</evidence>
<dbReference type="RefSeq" id="WP_147661796.1">
    <property type="nucleotide sequence ID" value="NZ_CP042905.2"/>
</dbReference>
<evidence type="ECO:0000256" key="2">
    <source>
        <dbReference type="ARBA" id="ARBA00023163"/>
    </source>
</evidence>
<dbReference type="KEGG" id="psyt:DSAG12_00680"/>
<dbReference type="OrthoDB" id="7429at2157"/>
<dbReference type="GO" id="GO:0097550">
    <property type="term" value="C:transcription preinitiation complex"/>
    <property type="evidence" value="ECO:0007669"/>
    <property type="project" value="TreeGrafter"/>
</dbReference>
<protein>
    <submittedName>
        <fullName evidence="3">Transcription initiation factor IIB family protein</fullName>
    </submittedName>
</protein>
<evidence type="ECO:0000313" key="4">
    <source>
        <dbReference type="Proteomes" id="UP000321408"/>
    </source>
</evidence>
<dbReference type="InterPro" id="IPR000812">
    <property type="entry name" value="TFIIB"/>
</dbReference>
<evidence type="ECO:0000256" key="1">
    <source>
        <dbReference type="ARBA" id="ARBA00023015"/>
    </source>
</evidence>
<sequence>MFQSQYIINQNDSNICPECESKLIQNGHENVCENCGLVIDSVLFVDSFQFNDTINSDLSTGDQFVSVGKTIDNICTLGSHIDFFSTKVFCDYKRKTISSNLQKKFRKLKSYTFPIKIKNHETDYRVLRILNSIIKYLGLSSIVKNRAAYYYQSIKRRSPSIRNHISLIGFCIFYASREFCSNAPVSIREICNIFNIKGHRVSPRLIIRDSIDYQKYLNKKNHPHRSEDYISRFINSIVSSPEVVNRMKKKQSIWTRAIYKNLLTNKCNFIIESINKGRKRSWNPFILAGATVYCADKLLAKEYDTKSILTQKIASNAMNIAEYSIRDHYVKILKPLFDSINL</sequence>
<dbReference type="Gene3D" id="1.10.472.170">
    <property type="match status" value="1"/>
</dbReference>
<dbReference type="GO" id="GO:0003743">
    <property type="term" value="F:translation initiation factor activity"/>
    <property type="evidence" value="ECO:0007669"/>
    <property type="project" value="UniProtKB-KW"/>
</dbReference>
<gene>
    <name evidence="3" type="ORF">DSAG12_00680</name>
</gene>
<reference evidence="3 4" key="2">
    <citation type="journal article" date="2024" name="Int. J. Syst. Evol. Microbiol.">
        <title>Promethearchaeum syntrophicum gen. nov., sp. nov., an anaerobic, obligately syntrophic archaeon, the first isolate of the lineage 'Asgard' archaea, and proposal of the new archaeal phylum Promethearchaeota phyl. nov. and kingdom Promethearchaeati regn. nov.</title>
        <authorList>
            <person name="Imachi H."/>
            <person name="Nobu M.K."/>
            <person name="Kato S."/>
            <person name="Takaki Y."/>
            <person name="Miyazaki M."/>
            <person name="Miyata M."/>
            <person name="Ogawara M."/>
            <person name="Saito Y."/>
            <person name="Sakai S."/>
            <person name="Tahara Y.O."/>
            <person name="Takano Y."/>
            <person name="Tasumi E."/>
            <person name="Uematsu K."/>
            <person name="Yoshimura T."/>
            <person name="Itoh T."/>
            <person name="Ohkuma M."/>
            <person name="Takai K."/>
        </authorList>
    </citation>
    <scope>NUCLEOTIDE SEQUENCE [LARGE SCALE GENOMIC DNA]</scope>
    <source>
        <strain evidence="3 4">MK-D1</strain>
    </source>
</reference>
<proteinExistence type="predicted"/>
<dbReference type="GO" id="GO:0070897">
    <property type="term" value="P:transcription preinitiation complex assembly"/>
    <property type="evidence" value="ECO:0007669"/>
    <property type="project" value="InterPro"/>
</dbReference>
<dbReference type="GO" id="GO:0017025">
    <property type="term" value="F:TBP-class protein binding"/>
    <property type="evidence" value="ECO:0007669"/>
    <property type="project" value="TreeGrafter"/>
</dbReference>